<dbReference type="PROSITE" id="PS00226">
    <property type="entry name" value="IF_ROD_1"/>
    <property type="match status" value="1"/>
</dbReference>
<feature type="coiled-coil region" evidence="10">
    <location>
        <begin position="76"/>
        <end position="103"/>
    </location>
</feature>
<dbReference type="FunFam" id="1.20.5.170:FF:000002">
    <property type="entry name" value="Type I keratin KA11"/>
    <property type="match status" value="1"/>
</dbReference>
<dbReference type="InterPro" id="IPR018039">
    <property type="entry name" value="IF_conserved"/>
</dbReference>
<feature type="compositionally biased region" description="Polar residues" evidence="11">
    <location>
        <begin position="1"/>
        <end position="11"/>
    </location>
</feature>
<feature type="non-terminal residue" evidence="13">
    <location>
        <position position="1"/>
    </location>
</feature>
<dbReference type="Gene3D" id="1.20.5.500">
    <property type="entry name" value="Single helix bin"/>
    <property type="match status" value="1"/>
</dbReference>
<evidence type="ECO:0000256" key="8">
    <source>
        <dbReference type="ARBA" id="ARBA00042487"/>
    </source>
</evidence>
<feature type="domain" description="IF rod" evidence="12">
    <location>
        <begin position="72"/>
        <end position="383"/>
    </location>
</feature>
<dbReference type="Proteomes" id="UP000586704">
    <property type="component" value="Unassembled WGS sequence"/>
</dbReference>
<proteinExistence type="inferred from homology"/>
<dbReference type="Gene3D" id="1.20.5.170">
    <property type="match status" value="1"/>
</dbReference>
<evidence type="ECO:0000313" key="13">
    <source>
        <dbReference type="EMBL" id="NXY87408.1"/>
    </source>
</evidence>
<keyword evidence="1" id="KW-0416">Keratin</keyword>
<dbReference type="PANTHER" id="PTHR23239">
    <property type="entry name" value="INTERMEDIATE FILAMENT"/>
    <property type="match status" value="1"/>
</dbReference>
<dbReference type="GO" id="GO:0005882">
    <property type="term" value="C:intermediate filament"/>
    <property type="evidence" value="ECO:0007669"/>
    <property type="project" value="UniProtKB-KW"/>
</dbReference>
<evidence type="ECO:0000256" key="2">
    <source>
        <dbReference type="ARBA" id="ARBA00022754"/>
    </source>
</evidence>
<dbReference type="GO" id="GO:0030855">
    <property type="term" value="P:epithelial cell differentiation"/>
    <property type="evidence" value="ECO:0007669"/>
    <property type="project" value="TreeGrafter"/>
</dbReference>
<evidence type="ECO:0000256" key="4">
    <source>
        <dbReference type="ARBA" id="ARBA00037685"/>
    </source>
</evidence>
<evidence type="ECO:0000256" key="7">
    <source>
        <dbReference type="ARBA" id="ARBA00041717"/>
    </source>
</evidence>
<dbReference type="InterPro" id="IPR002957">
    <property type="entry name" value="Keratin_I"/>
</dbReference>
<dbReference type="PANTHER" id="PTHR23239:SF167">
    <property type="entry name" value="KERATIN, TYPE I CYTOSKELETAL 20"/>
    <property type="match status" value="1"/>
</dbReference>
<comment type="function">
    <text evidence="4">Plays a significant role in maintaining keratin filament organization in intestinal epithelia. When phosphorylated, plays a role in the secretion of mucin in the small intestine.</text>
</comment>
<protein>
    <recommendedName>
        <fullName evidence="6">Keratin, type I cytoskeletal 20</fullName>
    </recommendedName>
    <alternativeName>
        <fullName evidence="7">Cytokeratin-20</fullName>
    </alternativeName>
    <alternativeName>
        <fullName evidence="8">Keratin-20</fullName>
    </alternativeName>
</protein>
<dbReference type="InterPro" id="IPR039008">
    <property type="entry name" value="IF_rod_dom"/>
</dbReference>
<evidence type="ECO:0000259" key="12">
    <source>
        <dbReference type="PROSITE" id="PS51842"/>
    </source>
</evidence>
<feature type="coiled-coil region" evidence="10">
    <location>
        <begin position="135"/>
        <end position="209"/>
    </location>
</feature>
<dbReference type="SMART" id="SM01391">
    <property type="entry name" value="Filament"/>
    <property type="match status" value="1"/>
</dbReference>
<dbReference type="AlphaFoldDB" id="A0A7L4NEN7"/>
<feature type="region of interest" description="Disordered" evidence="11">
    <location>
        <begin position="1"/>
        <end position="35"/>
    </location>
</feature>
<evidence type="ECO:0000256" key="11">
    <source>
        <dbReference type="SAM" id="MobiDB-lite"/>
    </source>
</evidence>
<evidence type="ECO:0000256" key="6">
    <source>
        <dbReference type="ARBA" id="ARBA00040318"/>
    </source>
</evidence>
<feature type="coiled-coil region" evidence="10">
    <location>
        <begin position="238"/>
        <end position="354"/>
    </location>
</feature>
<accession>A0A7L4NEN7</accession>
<evidence type="ECO:0000256" key="10">
    <source>
        <dbReference type="SAM" id="Coils"/>
    </source>
</evidence>
<dbReference type="Pfam" id="PF00038">
    <property type="entry name" value="Filament"/>
    <property type="match status" value="1"/>
</dbReference>
<dbReference type="PRINTS" id="PR01248">
    <property type="entry name" value="TYPE1KERATIN"/>
</dbReference>
<dbReference type="FunFam" id="1.20.5.1160:FF:000002">
    <property type="entry name" value="Type I keratin 10"/>
    <property type="match status" value="1"/>
</dbReference>
<sequence length="426" mass="47701">VPLGRQSSQMAFSARSLPRGTGSLPSREASVPKLQAPSVCGGAGGSGTHVSPGSSYGRGCPGSCQALLPRDSQLTLQGLNRRLASYLQRVRALEQDNARIQQHISHWCRENSPAARHDYSSYFTAIEELQDKVSAAQLENARRVLQMDNAKLAAEDFRLKYENELLLRQNAERDINELLQVLDGLTLTKADLELQIESVKEELMILKKNHEEEVDVLCKHVGGPVKVEVDAAPSIDLATAMEKMRLQYEEMAEKYRQEAKDQFEKQTQQLDQEVEINMEQLEDQRKEVTEQRQIFQSLELELQSHLNMNASLEGTLADTEARYSDQLARVQEAAASLEAQLRQVRADLAGQSQEYSVLLDAKTRLEMEIATYRRLLDGEDSGAFSEFSPPISAPESSKVKKIKTIVEEMVDGKVVSSQVKEIEEKL</sequence>
<reference evidence="13 14" key="1">
    <citation type="submission" date="2020-02" db="EMBL/GenBank/DDBJ databases">
        <title>Bird 10,000 Genomes (B10K) Project - Family phase.</title>
        <authorList>
            <person name="Zhang G."/>
        </authorList>
    </citation>
    <scope>NUCLEOTIDE SEQUENCE [LARGE SCALE GENOMIC DNA]</scope>
    <source>
        <strain evidence="13">B10K-DU-013-51</strain>
        <tissue evidence="13">Mixed tissue sample</tissue>
    </source>
</reference>
<dbReference type="GO" id="GO:0045109">
    <property type="term" value="P:intermediate filament organization"/>
    <property type="evidence" value="ECO:0007669"/>
    <property type="project" value="TreeGrafter"/>
</dbReference>
<dbReference type="OrthoDB" id="2441647at2759"/>
<evidence type="ECO:0000256" key="5">
    <source>
        <dbReference type="ARBA" id="ARBA00038712"/>
    </source>
</evidence>
<keyword evidence="2 9" id="KW-0403">Intermediate filament</keyword>
<comment type="subunit">
    <text evidence="5">Heterotetramer of two type I and two type II keratins. Associates with KRT8.</text>
</comment>
<comment type="caution">
    <text evidence="13">The sequence shown here is derived from an EMBL/GenBank/DDBJ whole genome shotgun (WGS) entry which is preliminary data.</text>
</comment>
<name>A0A7L4NEN7_9AVES</name>
<dbReference type="EMBL" id="VYZU01055456">
    <property type="protein sequence ID" value="NXY87408.1"/>
    <property type="molecule type" value="Genomic_DNA"/>
</dbReference>
<dbReference type="GO" id="GO:0005198">
    <property type="term" value="F:structural molecule activity"/>
    <property type="evidence" value="ECO:0007669"/>
    <property type="project" value="InterPro"/>
</dbReference>
<organism evidence="13 14">
    <name type="scientific">Ceyx cyanopectus</name>
    <name type="common">Indigo-banded kingfisher</name>
    <dbReference type="NCBI Taxonomy" id="390723"/>
    <lineage>
        <taxon>Eukaryota</taxon>
        <taxon>Metazoa</taxon>
        <taxon>Chordata</taxon>
        <taxon>Craniata</taxon>
        <taxon>Vertebrata</taxon>
        <taxon>Euteleostomi</taxon>
        <taxon>Archelosauria</taxon>
        <taxon>Archosauria</taxon>
        <taxon>Dinosauria</taxon>
        <taxon>Saurischia</taxon>
        <taxon>Theropoda</taxon>
        <taxon>Coelurosauria</taxon>
        <taxon>Aves</taxon>
        <taxon>Neognathae</taxon>
        <taxon>Neoaves</taxon>
        <taxon>Telluraves</taxon>
        <taxon>Coraciimorphae</taxon>
        <taxon>Coraciiformes</taxon>
        <taxon>Alcedinidae</taxon>
        <taxon>Ceyx</taxon>
    </lineage>
</organism>
<evidence type="ECO:0000313" key="14">
    <source>
        <dbReference type="Proteomes" id="UP000586704"/>
    </source>
</evidence>
<evidence type="ECO:0000256" key="3">
    <source>
        <dbReference type="ARBA" id="ARBA00023054"/>
    </source>
</evidence>
<evidence type="ECO:0000256" key="1">
    <source>
        <dbReference type="ARBA" id="ARBA00022744"/>
    </source>
</evidence>
<dbReference type="Gene3D" id="1.20.5.1160">
    <property type="entry name" value="Vasodilator-stimulated phosphoprotein"/>
    <property type="match status" value="1"/>
</dbReference>
<dbReference type="PROSITE" id="PS51842">
    <property type="entry name" value="IF_ROD_2"/>
    <property type="match status" value="1"/>
</dbReference>
<keyword evidence="14" id="KW-1185">Reference proteome</keyword>
<evidence type="ECO:0000256" key="9">
    <source>
        <dbReference type="RuleBase" id="RU000685"/>
    </source>
</evidence>
<feature type="non-terminal residue" evidence="13">
    <location>
        <position position="426"/>
    </location>
</feature>
<gene>
    <name evidence="13" type="primary">Krt20</name>
    <name evidence="13" type="ORF">CEYCYA_R01216</name>
</gene>
<keyword evidence="3 10" id="KW-0175">Coiled coil</keyword>
<dbReference type="SUPFAM" id="SSF64593">
    <property type="entry name" value="Intermediate filament protein, coiled coil region"/>
    <property type="match status" value="2"/>
</dbReference>
<comment type="similarity">
    <text evidence="9">Belongs to the intermediate filament family.</text>
</comment>